<dbReference type="EMBL" id="FNBM01000002">
    <property type="protein sequence ID" value="SDF21951.1"/>
    <property type="molecule type" value="Genomic_DNA"/>
</dbReference>
<evidence type="ECO:0000256" key="2">
    <source>
        <dbReference type="ARBA" id="ARBA00022679"/>
    </source>
</evidence>
<dbReference type="InterPro" id="IPR001264">
    <property type="entry name" value="Glyco_trans_51"/>
</dbReference>
<dbReference type="Pfam" id="PF00912">
    <property type="entry name" value="Transgly"/>
    <property type="match status" value="1"/>
</dbReference>
<reference evidence="4 5" key="1">
    <citation type="submission" date="2016-10" db="EMBL/GenBank/DDBJ databases">
        <authorList>
            <person name="de Groot N.N."/>
        </authorList>
    </citation>
    <scope>NUCLEOTIDE SEQUENCE [LARGE SCALE GENOMIC DNA]</scope>
    <source>
        <strain evidence="4 5">LMG 25475</strain>
    </source>
</reference>
<evidence type="ECO:0000256" key="1">
    <source>
        <dbReference type="ARBA" id="ARBA00004752"/>
    </source>
</evidence>
<comment type="pathway">
    <text evidence="1">Cell wall biogenesis; peptidoglycan biosynthesis.</text>
</comment>
<feature type="domain" description="Glycosyl transferase family 51" evidence="3">
    <location>
        <begin position="37"/>
        <end position="174"/>
    </location>
</feature>
<accession>A0A1G7JAM1</accession>
<evidence type="ECO:0000313" key="5">
    <source>
        <dbReference type="Proteomes" id="UP000243378"/>
    </source>
</evidence>
<gene>
    <name evidence="4" type="ORF">SAMN05216381_1047</name>
</gene>
<dbReference type="InterPro" id="IPR050396">
    <property type="entry name" value="Glycosyltr_51/Transpeptidase"/>
</dbReference>
<protein>
    <submittedName>
        <fullName evidence="4">Penicillin-binding protein 1A</fullName>
    </submittedName>
</protein>
<dbReference type="Gene3D" id="1.10.3810.10">
    <property type="entry name" value="Biosynthetic peptidoglycan transglycosylase-like"/>
    <property type="match status" value="1"/>
</dbReference>
<sequence>MKTPDFYKSLKCSSDDIAKIICEIDSQLGHNRLMPPIDCQKMLILAEDKRASRHCGFDVVAIIRSLALTGLGKPHGGSTILQQLVRTITGHYEKSLKRKITEILLAYLVAQKVDRSLYPRVYLSVAYYGTGMEGFDKFFAKKGNDSCDEIHLASMAVARLKYPEPAKPNCSKHEKISVREKHLRNIYLNSSNTRIYSYVEAV</sequence>
<organism evidence="4 5">
    <name type="scientific">Phytopseudomonas seleniipraecipitans</name>
    <dbReference type="NCBI Taxonomy" id="640205"/>
    <lineage>
        <taxon>Bacteria</taxon>
        <taxon>Pseudomonadati</taxon>
        <taxon>Pseudomonadota</taxon>
        <taxon>Gammaproteobacteria</taxon>
        <taxon>Pseudomonadales</taxon>
        <taxon>Pseudomonadaceae</taxon>
        <taxon>Phytopseudomonas</taxon>
    </lineage>
</organism>
<proteinExistence type="predicted"/>
<dbReference type="InterPro" id="IPR023346">
    <property type="entry name" value="Lysozyme-like_dom_sf"/>
</dbReference>
<dbReference type="Proteomes" id="UP000243378">
    <property type="component" value="Unassembled WGS sequence"/>
</dbReference>
<evidence type="ECO:0000313" key="4">
    <source>
        <dbReference type="EMBL" id="SDF21951.1"/>
    </source>
</evidence>
<dbReference type="SUPFAM" id="SSF53955">
    <property type="entry name" value="Lysozyme-like"/>
    <property type="match status" value="1"/>
</dbReference>
<keyword evidence="2" id="KW-0808">Transferase</keyword>
<dbReference type="GO" id="GO:0008955">
    <property type="term" value="F:peptidoglycan glycosyltransferase activity"/>
    <property type="evidence" value="ECO:0007669"/>
    <property type="project" value="TreeGrafter"/>
</dbReference>
<dbReference type="AlphaFoldDB" id="A0A1G7JAM1"/>
<dbReference type="PANTHER" id="PTHR32282:SF33">
    <property type="entry name" value="PEPTIDOGLYCAN GLYCOSYLTRANSFERASE"/>
    <property type="match status" value="1"/>
</dbReference>
<evidence type="ECO:0000259" key="3">
    <source>
        <dbReference type="Pfam" id="PF00912"/>
    </source>
</evidence>
<dbReference type="InterPro" id="IPR036950">
    <property type="entry name" value="PBP_transglycosylase"/>
</dbReference>
<name>A0A1G7JAM1_9GAMM</name>
<dbReference type="PANTHER" id="PTHR32282">
    <property type="entry name" value="BINDING PROTEIN TRANSPEPTIDASE, PUTATIVE-RELATED"/>
    <property type="match status" value="1"/>
</dbReference>
<dbReference type="STRING" id="640205.SAMN05216381_1047"/>